<organism evidence="7 8">
    <name type="scientific">Jeotgalibacillus marinus</name>
    <dbReference type="NCBI Taxonomy" id="86667"/>
    <lineage>
        <taxon>Bacteria</taxon>
        <taxon>Bacillati</taxon>
        <taxon>Bacillota</taxon>
        <taxon>Bacilli</taxon>
        <taxon>Bacillales</taxon>
        <taxon>Caryophanaceae</taxon>
        <taxon>Jeotgalibacillus</taxon>
    </lineage>
</organism>
<sequence length="65" mass="7501">MLYILAIFIPPLAVLFTGRFGSFLLNILLTLLAYIPGLIHAVIVIRDQKHKKDIERILRRSNKRS</sequence>
<comment type="caution">
    <text evidence="7">The sequence shown here is derived from an EMBL/GenBank/DDBJ whole genome shotgun (WGS) entry which is preliminary data.</text>
</comment>
<dbReference type="InterPro" id="IPR000612">
    <property type="entry name" value="PMP3"/>
</dbReference>
<name>A0ABV3Q4M9_9BACL</name>
<feature type="transmembrane region" description="Helical" evidence="6">
    <location>
        <begin position="23"/>
        <end position="45"/>
    </location>
</feature>
<dbReference type="PANTHER" id="PTHR21659:SF42">
    <property type="entry name" value="UPF0057 MEMBRANE PROTEIN ZK632.10-RELATED"/>
    <property type="match status" value="1"/>
</dbReference>
<evidence type="ECO:0000256" key="5">
    <source>
        <dbReference type="ARBA" id="ARBA00023136"/>
    </source>
</evidence>
<keyword evidence="4 6" id="KW-1133">Transmembrane helix</keyword>
<keyword evidence="5 6" id="KW-0472">Membrane</keyword>
<reference evidence="7 8" key="1">
    <citation type="journal article" date="1979" name="Int. J. Syst. Evol. Microbiol.">
        <title>Bacillus globisporus subsp. marinus subsp. nov.</title>
        <authorList>
            <person name="Liu H."/>
        </authorList>
    </citation>
    <scope>NUCLEOTIDE SEQUENCE [LARGE SCALE GENOMIC DNA]</scope>
    <source>
        <strain evidence="7 8">DSM 1297</strain>
    </source>
</reference>
<keyword evidence="8" id="KW-1185">Reference proteome</keyword>
<dbReference type="Pfam" id="PF01679">
    <property type="entry name" value="Pmp3"/>
    <property type="match status" value="1"/>
</dbReference>
<evidence type="ECO:0000313" key="8">
    <source>
        <dbReference type="Proteomes" id="UP001556040"/>
    </source>
</evidence>
<evidence type="ECO:0000256" key="3">
    <source>
        <dbReference type="ARBA" id="ARBA00022692"/>
    </source>
</evidence>
<evidence type="ECO:0000256" key="4">
    <source>
        <dbReference type="ARBA" id="ARBA00022989"/>
    </source>
</evidence>
<dbReference type="Proteomes" id="UP001556040">
    <property type="component" value="Unassembled WGS sequence"/>
</dbReference>
<accession>A0ABV3Q4M9</accession>
<comment type="subcellular location">
    <subcellularLocation>
        <location evidence="1">Membrane</location>
    </subcellularLocation>
</comment>
<dbReference type="PANTHER" id="PTHR21659">
    <property type="entry name" value="HYDROPHOBIC PROTEIN RCI2 LOW TEMPERATURE AND SALT RESPONSIVE PROTEIN LTI6 -RELATED"/>
    <property type="match status" value="1"/>
</dbReference>
<evidence type="ECO:0000256" key="6">
    <source>
        <dbReference type="SAM" id="Phobius"/>
    </source>
</evidence>
<dbReference type="EMBL" id="JBFMIA010000009">
    <property type="protein sequence ID" value="MEW9502305.1"/>
    <property type="molecule type" value="Genomic_DNA"/>
</dbReference>
<dbReference type="RefSeq" id="WP_367779798.1">
    <property type="nucleotide sequence ID" value="NZ_JBFMIA010000009.1"/>
</dbReference>
<keyword evidence="3 6" id="KW-0812">Transmembrane</keyword>
<comment type="similarity">
    <text evidence="2">Belongs to the UPF0057 (PMP3) family.</text>
</comment>
<evidence type="ECO:0000256" key="1">
    <source>
        <dbReference type="ARBA" id="ARBA00004370"/>
    </source>
</evidence>
<protein>
    <submittedName>
        <fullName evidence="7">YqaE/Pmp3 family membrane protein</fullName>
    </submittedName>
</protein>
<evidence type="ECO:0000313" key="7">
    <source>
        <dbReference type="EMBL" id="MEW9502305.1"/>
    </source>
</evidence>
<evidence type="ECO:0000256" key="2">
    <source>
        <dbReference type="ARBA" id="ARBA00009530"/>
    </source>
</evidence>
<proteinExistence type="inferred from homology"/>
<gene>
    <name evidence="7" type="ORF">AB1471_10915</name>
</gene>